<dbReference type="SUPFAM" id="SSF48464">
    <property type="entry name" value="ENTH/VHS domain"/>
    <property type="match status" value="1"/>
</dbReference>
<dbReference type="PANTHER" id="PTHR15921:SF3">
    <property type="entry name" value="PRE-MRNA CLEAVAGE COMPLEX 2 PROTEIN PCF11"/>
    <property type="match status" value="1"/>
</dbReference>
<dbReference type="GO" id="GO:0005737">
    <property type="term" value="C:cytoplasm"/>
    <property type="evidence" value="ECO:0007669"/>
    <property type="project" value="TreeGrafter"/>
</dbReference>
<gene>
    <name evidence="2" type="primary">ORF149676</name>
</gene>
<dbReference type="Pfam" id="PF04818">
    <property type="entry name" value="CID"/>
    <property type="match status" value="1"/>
</dbReference>
<reference evidence="2" key="1">
    <citation type="submission" date="2014-12" db="EMBL/GenBank/DDBJ databases">
        <title>Insight into the proteome of Arion vulgaris.</title>
        <authorList>
            <person name="Aradska J."/>
            <person name="Bulat T."/>
            <person name="Smidak R."/>
            <person name="Sarate P."/>
            <person name="Gangsoo J."/>
            <person name="Sialana F."/>
            <person name="Bilban M."/>
            <person name="Lubec G."/>
        </authorList>
    </citation>
    <scope>NUCLEOTIDE SEQUENCE</scope>
    <source>
        <tissue evidence="2">Skin</tissue>
    </source>
</reference>
<dbReference type="GO" id="GO:0031124">
    <property type="term" value="P:mRNA 3'-end processing"/>
    <property type="evidence" value="ECO:0007669"/>
    <property type="project" value="InterPro"/>
</dbReference>
<dbReference type="CDD" id="cd16982">
    <property type="entry name" value="CID_Pcf11"/>
    <property type="match status" value="1"/>
</dbReference>
<dbReference type="InterPro" id="IPR047415">
    <property type="entry name" value="Pcf11_CID"/>
</dbReference>
<dbReference type="EMBL" id="HACG01038833">
    <property type="protein sequence ID" value="CEK85698.1"/>
    <property type="molecule type" value="Transcribed_RNA"/>
</dbReference>
<dbReference type="PROSITE" id="PS51391">
    <property type="entry name" value="CID"/>
    <property type="match status" value="1"/>
</dbReference>
<evidence type="ECO:0000313" key="2">
    <source>
        <dbReference type="EMBL" id="CEK85698.1"/>
    </source>
</evidence>
<feature type="domain" description="CID" evidence="1">
    <location>
        <begin position="1"/>
        <end position="137"/>
    </location>
</feature>
<dbReference type="InterPro" id="IPR006569">
    <property type="entry name" value="CID_dom"/>
</dbReference>
<dbReference type="GO" id="GO:0006369">
    <property type="term" value="P:termination of RNA polymerase II transcription"/>
    <property type="evidence" value="ECO:0007669"/>
    <property type="project" value="InterPro"/>
</dbReference>
<dbReference type="InterPro" id="IPR045154">
    <property type="entry name" value="PCF11-like"/>
</dbReference>
<accession>A0A0B7AY03</accession>
<dbReference type="Gene3D" id="1.25.40.90">
    <property type="match status" value="1"/>
</dbReference>
<organism evidence="2">
    <name type="scientific">Arion vulgaris</name>
    <dbReference type="NCBI Taxonomy" id="1028688"/>
    <lineage>
        <taxon>Eukaryota</taxon>
        <taxon>Metazoa</taxon>
        <taxon>Spiralia</taxon>
        <taxon>Lophotrochozoa</taxon>
        <taxon>Mollusca</taxon>
        <taxon>Gastropoda</taxon>
        <taxon>Heterobranchia</taxon>
        <taxon>Euthyneura</taxon>
        <taxon>Panpulmonata</taxon>
        <taxon>Eupulmonata</taxon>
        <taxon>Stylommatophora</taxon>
        <taxon>Helicina</taxon>
        <taxon>Arionoidea</taxon>
        <taxon>Arionidae</taxon>
        <taxon>Arion</taxon>
    </lineage>
</organism>
<name>A0A0B7AY03_9EUPU</name>
<protein>
    <recommendedName>
        <fullName evidence="1">CID domain-containing protein</fullName>
    </recommendedName>
</protein>
<dbReference type="GO" id="GO:0003729">
    <property type="term" value="F:mRNA binding"/>
    <property type="evidence" value="ECO:0007669"/>
    <property type="project" value="InterPro"/>
</dbReference>
<dbReference type="GO" id="GO:0000993">
    <property type="term" value="F:RNA polymerase II complex binding"/>
    <property type="evidence" value="ECO:0007669"/>
    <property type="project" value="InterPro"/>
</dbReference>
<dbReference type="GO" id="GO:0005849">
    <property type="term" value="C:mRNA cleavage factor complex"/>
    <property type="evidence" value="ECO:0007669"/>
    <property type="project" value="TreeGrafter"/>
</dbReference>
<sequence length="137" mass="15894">MSDDVTDSYRSSLDDLKMNSKPQISMLTMLAEDHEQFASDIVRVIEEQIKKVQVAGKLPIMYLIDSIIKNLSTTMYPQLFAQCIVQIFCGVFEEVVIASKSYWFFWSFIRKNSVLLFWFFLQCLSEYEISSKGTQST</sequence>
<dbReference type="SMART" id="SM00582">
    <property type="entry name" value="RPR"/>
    <property type="match status" value="1"/>
</dbReference>
<dbReference type="AlphaFoldDB" id="A0A0B7AY03"/>
<dbReference type="InterPro" id="IPR008942">
    <property type="entry name" value="ENTH_VHS"/>
</dbReference>
<proteinExistence type="predicted"/>
<evidence type="ECO:0000259" key="1">
    <source>
        <dbReference type="PROSITE" id="PS51391"/>
    </source>
</evidence>
<dbReference type="PANTHER" id="PTHR15921">
    <property type="entry name" value="PRE-MRNA CLEAVAGE COMPLEX II"/>
    <property type="match status" value="1"/>
</dbReference>